<dbReference type="CDD" id="cd00085">
    <property type="entry name" value="HNHc"/>
    <property type="match status" value="1"/>
</dbReference>
<reference evidence="4" key="1">
    <citation type="submission" date="2022-05" db="EMBL/GenBank/DDBJ databases">
        <title>Corynebacterium sp. TA-R-1 sp. nov., isolated from human feces.</title>
        <authorList>
            <person name="Shamsuzzaman M."/>
            <person name="Dahal R.H."/>
        </authorList>
    </citation>
    <scope>NUCLEOTIDE SEQUENCE</scope>
    <source>
        <strain evidence="4">TA-R-1</strain>
    </source>
</reference>
<evidence type="ECO:0000313" key="5">
    <source>
        <dbReference type="Proteomes" id="UP001204000"/>
    </source>
</evidence>
<sequence>MTTTNTHPEADLATAEGLEHAHLVAEAIRTHHTLTNTARADLLDCIAEFDELELAGLFGATSTGNWLTRELRFASSTAYEYVHVATWLRRFPKLAHALRHGLVDYSAVRFLIKYITHDTEDHLVTLAEDLCFAELKKALAGCEPNDEHTTDPDEPYLNLHERADGMLKGHFFLPPVIGALLQSALKIAELAAGGQHQPDPAQLHTLITDLTGGVIDHTTGDTDMLDPDAGYSEDDHPFDTNEEDTEDARGDHNDHEEDTEDAHDDPAAWAGLEFSFDDAFDDTDADVDMDTPVEVHPGVMLTPPRKDTTLTTEKILRLPSRFGPPQTQNLYKAFVTMINIVRAQPITTTRAPGADVSIIVTEDGRAWMPQNPQTPNTALIGYVHNAEARVHLLSTSGVTLHYGRRRRTASDAQIKALLEVWGNQCAMPGCTHARFIEIHHIHQWANGGLTDIDNLIPLCSACHSLVSHGTAHITPQGPDLKFRFHNGTTYLSPNRTLPQITA</sequence>
<proteinExistence type="inferred from homology"/>
<dbReference type="SMART" id="SM00507">
    <property type="entry name" value="HNHc"/>
    <property type="match status" value="1"/>
</dbReference>
<comment type="caution">
    <text evidence="4">The sequence shown here is derived from an EMBL/GenBank/DDBJ whole genome shotgun (WGS) entry which is preliminary data.</text>
</comment>
<evidence type="ECO:0000259" key="3">
    <source>
        <dbReference type="SMART" id="SM00507"/>
    </source>
</evidence>
<dbReference type="RefSeq" id="WP_253576174.1">
    <property type="nucleotide sequence ID" value="NZ_JAMFTQ010000002.1"/>
</dbReference>
<feature type="domain" description="HNH nuclease" evidence="3">
    <location>
        <begin position="413"/>
        <end position="464"/>
    </location>
</feature>
<comment type="similarity">
    <text evidence="1">Belongs to the Rv1128c/1148c/1588c/1702c/1945/3466 family.</text>
</comment>
<evidence type="ECO:0000256" key="1">
    <source>
        <dbReference type="ARBA" id="ARBA00023450"/>
    </source>
</evidence>
<dbReference type="Proteomes" id="UP001204000">
    <property type="component" value="Unassembled WGS sequence"/>
</dbReference>
<protein>
    <submittedName>
        <fullName evidence="4">HNH endonuclease</fullName>
    </submittedName>
</protein>
<evidence type="ECO:0000256" key="2">
    <source>
        <dbReference type="SAM" id="MobiDB-lite"/>
    </source>
</evidence>
<dbReference type="Gene3D" id="1.10.30.50">
    <property type="match status" value="1"/>
</dbReference>
<feature type="region of interest" description="Disordered" evidence="2">
    <location>
        <begin position="218"/>
        <end position="263"/>
    </location>
</feature>
<dbReference type="GO" id="GO:0004519">
    <property type="term" value="F:endonuclease activity"/>
    <property type="evidence" value="ECO:0007669"/>
    <property type="project" value="UniProtKB-KW"/>
</dbReference>
<dbReference type="Pfam" id="PF01844">
    <property type="entry name" value="HNH"/>
    <property type="match status" value="1"/>
</dbReference>
<dbReference type="InterPro" id="IPR002711">
    <property type="entry name" value="HNH"/>
</dbReference>
<keyword evidence="4" id="KW-0255">Endonuclease</keyword>
<name>A0ABT1FZF9_9CORY</name>
<keyword evidence="5" id="KW-1185">Reference proteome</keyword>
<gene>
    <name evidence="4" type="ORF">M5J20_02965</name>
</gene>
<evidence type="ECO:0000313" key="4">
    <source>
        <dbReference type="EMBL" id="MCP1387154.1"/>
    </source>
</evidence>
<dbReference type="InterPro" id="IPR003615">
    <property type="entry name" value="HNH_nuc"/>
</dbReference>
<keyword evidence="4" id="KW-0378">Hydrolase</keyword>
<accession>A0ABT1FZF9</accession>
<organism evidence="4 5">
    <name type="scientific">Corynebacterium stercoris</name>
    <dbReference type="NCBI Taxonomy" id="2943490"/>
    <lineage>
        <taxon>Bacteria</taxon>
        <taxon>Bacillati</taxon>
        <taxon>Actinomycetota</taxon>
        <taxon>Actinomycetes</taxon>
        <taxon>Mycobacteriales</taxon>
        <taxon>Corynebacteriaceae</taxon>
        <taxon>Corynebacterium</taxon>
    </lineage>
</organism>
<keyword evidence="4" id="KW-0540">Nuclease</keyword>
<dbReference type="EMBL" id="JAMFTQ010000002">
    <property type="protein sequence ID" value="MCP1387154.1"/>
    <property type="molecule type" value="Genomic_DNA"/>
</dbReference>
<dbReference type="InterPro" id="IPR003870">
    <property type="entry name" value="DUF222"/>
</dbReference>
<dbReference type="Pfam" id="PF02720">
    <property type="entry name" value="DUF222"/>
    <property type="match status" value="1"/>
</dbReference>